<dbReference type="InterPro" id="IPR047863">
    <property type="entry name" value="Ribosomal_uS8_CS"/>
</dbReference>
<gene>
    <name evidence="8 10" type="primary">rpsH</name>
    <name evidence="10" type="ORF">IAC79_01925</name>
</gene>
<dbReference type="Pfam" id="PF00410">
    <property type="entry name" value="Ribosomal_S8"/>
    <property type="match status" value="1"/>
</dbReference>
<keyword evidence="2 8" id="KW-0699">rRNA-binding</keyword>
<dbReference type="GO" id="GO:0006412">
    <property type="term" value="P:translation"/>
    <property type="evidence" value="ECO:0007669"/>
    <property type="project" value="UniProtKB-UniRule"/>
</dbReference>
<dbReference type="Proteomes" id="UP000886845">
    <property type="component" value="Unassembled WGS sequence"/>
</dbReference>
<evidence type="ECO:0000256" key="4">
    <source>
        <dbReference type="ARBA" id="ARBA00022980"/>
    </source>
</evidence>
<dbReference type="PROSITE" id="PS00053">
    <property type="entry name" value="RIBOSOMAL_S8"/>
    <property type="match status" value="1"/>
</dbReference>
<keyword evidence="5 8" id="KW-0687">Ribonucleoprotein</keyword>
<accession>A0A9D1NMR4</accession>
<dbReference type="InterPro" id="IPR035987">
    <property type="entry name" value="Ribosomal_uS8_sf"/>
</dbReference>
<evidence type="ECO:0000313" key="10">
    <source>
        <dbReference type="EMBL" id="HIV08859.1"/>
    </source>
</evidence>
<dbReference type="GO" id="GO:0005840">
    <property type="term" value="C:ribosome"/>
    <property type="evidence" value="ECO:0007669"/>
    <property type="project" value="UniProtKB-KW"/>
</dbReference>
<dbReference type="Gene3D" id="3.30.1490.10">
    <property type="match status" value="1"/>
</dbReference>
<dbReference type="NCBIfam" id="NF001109">
    <property type="entry name" value="PRK00136.1"/>
    <property type="match status" value="1"/>
</dbReference>
<comment type="caution">
    <text evidence="10">The sequence shown here is derived from an EMBL/GenBank/DDBJ whole genome shotgun (WGS) entry which is preliminary data.</text>
</comment>
<evidence type="ECO:0000256" key="1">
    <source>
        <dbReference type="ARBA" id="ARBA00006471"/>
    </source>
</evidence>
<dbReference type="InterPro" id="IPR000630">
    <property type="entry name" value="Ribosomal_uS8"/>
</dbReference>
<evidence type="ECO:0000256" key="2">
    <source>
        <dbReference type="ARBA" id="ARBA00022730"/>
    </source>
</evidence>
<dbReference type="FunFam" id="3.30.1490.10:FF:000001">
    <property type="entry name" value="30S ribosomal protein S8"/>
    <property type="match status" value="1"/>
</dbReference>
<dbReference type="Gene3D" id="3.30.1370.30">
    <property type="match status" value="1"/>
</dbReference>
<dbReference type="AlphaFoldDB" id="A0A9D1NMR4"/>
<protein>
    <recommendedName>
        <fullName evidence="6 8">Small ribosomal subunit protein uS8</fullName>
    </recommendedName>
</protein>
<name>A0A9D1NMR4_9BACT</name>
<evidence type="ECO:0000256" key="9">
    <source>
        <dbReference type="RuleBase" id="RU003660"/>
    </source>
</evidence>
<reference evidence="10" key="1">
    <citation type="submission" date="2020-10" db="EMBL/GenBank/DDBJ databases">
        <authorList>
            <person name="Gilroy R."/>
        </authorList>
    </citation>
    <scope>NUCLEOTIDE SEQUENCE</scope>
    <source>
        <strain evidence="10">35461</strain>
    </source>
</reference>
<organism evidence="10 11">
    <name type="scientific">Candidatus Spyradenecus faecavium</name>
    <dbReference type="NCBI Taxonomy" id="2840947"/>
    <lineage>
        <taxon>Bacteria</taxon>
        <taxon>Pseudomonadati</taxon>
        <taxon>Lentisphaerota</taxon>
        <taxon>Lentisphaeria</taxon>
        <taxon>Lentisphaerales</taxon>
        <taxon>Lentisphaeraceae</taxon>
        <taxon>Lentisphaeraceae incertae sedis</taxon>
        <taxon>Candidatus Spyradenecus</taxon>
    </lineage>
</organism>
<evidence type="ECO:0000256" key="7">
    <source>
        <dbReference type="ARBA" id="ARBA00046740"/>
    </source>
</evidence>
<dbReference type="GO" id="GO:0019843">
    <property type="term" value="F:rRNA binding"/>
    <property type="evidence" value="ECO:0007669"/>
    <property type="project" value="UniProtKB-UniRule"/>
</dbReference>
<dbReference type="GO" id="GO:0003735">
    <property type="term" value="F:structural constituent of ribosome"/>
    <property type="evidence" value="ECO:0007669"/>
    <property type="project" value="InterPro"/>
</dbReference>
<comment type="subunit">
    <text evidence="7 8">Part of the 30S ribosomal subunit. Contacts proteins S5 and S12.</text>
</comment>
<dbReference type="GO" id="GO:0005737">
    <property type="term" value="C:cytoplasm"/>
    <property type="evidence" value="ECO:0007669"/>
    <property type="project" value="UniProtKB-ARBA"/>
</dbReference>
<dbReference type="FunFam" id="3.30.1370.30:FF:000002">
    <property type="entry name" value="30S ribosomal protein S8"/>
    <property type="match status" value="1"/>
</dbReference>
<dbReference type="SUPFAM" id="SSF56047">
    <property type="entry name" value="Ribosomal protein S8"/>
    <property type="match status" value="1"/>
</dbReference>
<proteinExistence type="inferred from homology"/>
<sequence length="130" mass="14366">MMTDPISDMLVRIRNAQKARHPEVSMPGSRIKGEIARVLKEEGYIADYSMVGDTKRTLTIELKYSDRAEPAIRGLERVSRPGLRRFCGYTDIPKVLGGLGIAVLSTSGGIMSGKTARERRLGGELLCTIW</sequence>
<dbReference type="GO" id="GO:1990904">
    <property type="term" value="C:ribonucleoprotein complex"/>
    <property type="evidence" value="ECO:0007669"/>
    <property type="project" value="UniProtKB-KW"/>
</dbReference>
<comment type="function">
    <text evidence="8">One of the primary rRNA binding proteins, it binds directly to 16S rRNA central domain where it helps coordinate assembly of the platform of the 30S subunit.</text>
</comment>
<evidence type="ECO:0000256" key="3">
    <source>
        <dbReference type="ARBA" id="ARBA00022884"/>
    </source>
</evidence>
<keyword evidence="3 8" id="KW-0694">RNA-binding</keyword>
<evidence type="ECO:0000256" key="8">
    <source>
        <dbReference type="HAMAP-Rule" id="MF_01302"/>
    </source>
</evidence>
<keyword evidence="4 8" id="KW-0689">Ribosomal protein</keyword>
<dbReference type="PANTHER" id="PTHR11758">
    <property type="entry name" value="40S RIBOSOMAL PROTEIN S15A"/>
    <property type="match status" value="1"/>
</dbReference>
<evidence type="ECO:0000256" key="6">
    <source>
        <dbReference type="ARBA" id="ARBA00035258"/>
    </source>
</evidence>
<evidence type="ECO:0000313" key="11">
    <source>
        <dbReference type="Proteomes" id="UP000886845"/>
    </source>
</evidence>
<reference evidence="10" key="2">
    <citation type="journal article" date="2021" name="PeerJ">
        <title>Extensive microbial diversity within the chicken gut microbiome revealed by metagenomics and culture.</title>
        <authorList>
            <person name="Gilroy R."/>
            <person name="Ravi A."/>
            <person name="Getino M."/>
            <person name="Pursley I."/>
            <person name="Horton D.L."/>
            <person name="Alikhan N.F."/>
            <person name="Baker D."/>
            <person name="Gharbi K."/>
            <person name="Hall N."/>
            <person name="Watson M."/>
            <person name="Adriaenssens E.M."/>
            <person name="Foster-Nyarko E."/>
            <person name="Jarju S."/>
            <person name="Secka A."/>
            <person name="Antonio M."/>
            <person name="Oren A."/>
            <person name="Chaudhuri R.R."/>
            <person name="La Ragione R."/>
            <person name="Hildebrand F."/>
            <person name="Pallen M.J."/>
        </authorList>
    </citation>
    <scope>NUCLEOTIDE SEQUENCE</scope>
    <source>
        <strain evidence="10">35461</strain>
    </source>
</reference>
<dbReference type="EMBL" id="DVOR01000061">
    <property type="protein sequence ID" value="HIV08859.1"/>
    <property type="molecule type" value="Genomic_DNA"/>
</dbReference>
<comment type="similarity">
    <text evidence="1 8 9">Belongs to the universal ribosomal protein uS8 family.</text>
</comment>
<evidence type="ECO:0000256" key="5">
    <source>
        <dbReference type="ARBA" id="ARBA00023274"/>
    </source>
</evidence>
<dbReference type="HAMAP" id="MF_01302_B">
    <property type="entry name" value="Ribosomal_uS8_B"/>
    <property type="match status" value="1"/>
</dbReference>